<gene>
    <name evidence="2" type="ORF">AYBTSS11_LOCUS4401</name>
</gene>
<organism evidence="2 3">
    <name type="scientific">Sphenostylis stenocarpa</name>
    <dbReference type="NCBI Taxonomy" id="92480"/>
    <lineage>
        <taxon>Eukaryota</taxon>
        <taxon>Viridiplantae</taxon>
        <taxon>Streptophyta</taxon>
        <taxon>Embryophyta</taxon>
        <taxon>Tracheophyta</taxon>
        <taxon>Spermatophyta</taxon>
        <taxon>Magnoliopsida</taxon>
        <taxon>eudicotyledons</taxon>
        <taxon>Gunneridae</taxon>
        <taxon>Pentapetalae</taxon>
        <taxon>rosids</taxon>
        <taxon>fabids</taxon>
        <taxon>Fabales</taxon>
        <taxon>Fabaceae</taxon>
        <taxon>Papilionoideae</taxon>
        <taxon>50 kb inversion clade</taxon>
        <taxon>NPAAA clade</taxon>
        <taxon>indigoferoid/millettioid clade</taxon>
        <taxon>Phaseoleae</taxon>
        <taxon>Sphenostylis</taxon>
    </lineage>
</organism>
<evidence type="ECO:0000256" key="1">
    <source>
        <dbReference type="SAM" id="MobiDB-lite"/>
    </source>
</evidence>
<keyword evidence="3" id="KW-1185">Reference proteome</keyword>
<dbReference type="EMBL" id="OY731399">
    <property type="protein sequence ID" value="CAJ1929193.1"/>
    <property type="molecule type" value="Genomic_DNA"/>
</dbReference>
<feature type="region of interest" description="Disordered" evidence="1">
    <location>
        <begin position="77"/>
        <end position="104"/>
    </location>
</feature>
<protein>
    <submittedName>
        <fullName evidence="2">Uncharacterized protein</fullName>
    </submittedName>
</protein>
<dbReference type="Gramene" id="rna-AYBTSS11_LOCUS4401">
    <property type="protein sequence ID" value="CAJ1929193.1"/>
    <property type="gene ID" value="gene-AYBTSS11_LOCUS4401"/>
</dbReference>
<feature type="compositionally biased region" description="Basic and acidic residues" evidence="1">
    <location>
        <begin position="95"/>
        <end position="104"/>
    </location>
</feature>
<accession>A0AA86V8I7</accession>
<sequence length="104" mass="11695">MAIKVASVLPRQTLLYISPSFSCGAMGKRIFMPFSHHCCLSGEKKKPNKNLKLITGLQDIRETCPTKEMRCGKISKHSDGGIEYPGESLKQVPQIEERKKKVFD</sequence>
<name>A0AA86V8I7_9FABA</name>
<reference evidence="2" key="1">
    <citation type="submission" date="2023-10" db="EMBL/GenBank/DDBJ databases">
        <authorList>
            <person name="Domelevo Entfellner J.-B."/>
        </authorList>
    </citation>
    <scope>NUCLEOTIDE SEQUENCE</scope>
</reference>
<evidence type="ECO:0000313" key="3">
    <source>
        <dbReference type="Proteomes" id="UP001189624"/>
    </source>
</evidence>
<proteinExistence type="predicted"/>
<evidence type="ECO:0000313" key="2">
    <source>
        <dbReference type="EMBL" id="CAJ1929193.1"/>
    </source>
</evidence>
<dbReference type="Proteomes" id="UP001189624">
    <property type="component" value="Chromosome 2"/>
</dbReference>
<dbReference type="AlphaFoldDB" id="A0AA86V8I7"/>